<organism evidence="3">
    <name type="scientific">hot springs metagenome</name>
    <dbReference type="NCBI Taxonomy" id="433727"/>
    <lineage>
        <taxon>unclassified sequences</taxon>
        <taxon>metagenomes</taxon>
        <taxon>ecological metagenomes</taxon>
    </lineage>
</organism>
<dbReference type="InterPro" id="IPR042099">
    <property type="entry name" value="ANL_N_sf"/>
</dbReference>
<evidence type="ECO:0000313" key="3">
    <source>
        <dbReference type="EMBL" id="GER92611.1"/>
    </source>
</evidence>
<keyword evidence="3" id="KW-0436">Ligase</keyword>
<dbReference type="GO" id="GO:0016746">
    <property type="term" value="F:acyltransferase activity"/>
    <property type="evidence" value="ECO:0007669"/>
    <property type="project" value="InterPro"/>
</dbReference>
<dbReference type="Pfam" id="PF01553">
    <property type="entry name" value="Acyltransferase"/>
    <property type="match status" value="1"/>
</dbReference>
<gene>
    <name evidence="3" type="ORF">A45J_0329</name>
</gene>
<dbReference type="EMBL" id="BLAB01000001">
    <property type="protein sequence ID" value="GER92611.1"/>
    <property type="molecule type" value="Genomic_DNA"/>
</dbReference>
<dbReference type="PANTHER" id="PTHR43272">
    <property type="entry name" value="LONG-CHAIN-FATTY-ACID--COA LIGASE"/>
    <property type="match status" value="1"/>
</dbReference>
<dbReference type="Gene3D" id="3.40.50.12780">
    <property type="entry name" value="N-terminal domain of ligase-like"/>
    <property type="match status" value="1"/>
</dbReference>
<dbReference type="GO" id="GO:0004467">
    <property type="term" value="F:long-chain fatty acid-CoA ligase activity"/>
    <property type="evidence" value="ECO:0007669"/>
    <property type="project" value="UniProtKB-EC"/>
</dbReference>
<feature type="domain" description="Carrier" evidence="2">
    <location>
        <begin position="540"/>
        <end position="618"/>
    </location>
</feature>
<dbReference type="SUPFAM" id="SSF69593">
    <property type="entry name" value="Glycerol-3-phosphate (1)-acyltransferase"/>
    <property type="match status" value="1"/>
</dbReference>
<evidence type="ECO:0000256" key="1">
    <source>
        <dbReference type="ARBA" id="ARBA00024484"/>
    </source>
</evidence>
<dbReference type="PANTHER" id="PTHR43272:SF52">
    <property type="entry name" value="AMP-DEPENDENT SYNTHETASE_LIGASE DOMAIN-CONTAINING PROTEIN"/>
    <property type="match status" value="1"/>
</dbReference>
<evidence type="ECO:0000259" key="2">
    <source>
        <dbReference type="PROSITE" id="PS50075"/>
    </source>
</evidence>
<dbReference type="SUPFAM" id="SSF56801">
    <property type="entry name" value="Acetyl-CoA synthetase-like"/>
    <property type="match status" value="1"/>
</dbReference>
<dbReference type="SMART" id="SM00563">
    <property type="entry name" value="PlsC"/>
    <property type="match status" value="1"/>
</dbReference>
<dbReference type="Gene3D" id="3.30.300.30">
    <property type="match status" value="1"/>
</dbReference>
<dbReference type="InterPro" id="IPR020845">
    <property type="entry name" value="AMP-binding_CS"/>
</dbReference>
<protein>
    <submittedName>
        <fullName evidence="3">Long-chain-fatty-acid--CoA ligase</fullName>
    </submittedName>
</protein>
<name>A0A5J4L1E6_9ZZZZ</name>
<dbReference type="Gene3D" id="1.10.1200.10">
    <property type="entry name" value="ACP-like"/>
    <property type="match status" value="1"/>
</dbReference>
<dbReference type="PROSITE" id="PS00455">
    <property type="entry name" value="AMP_BINDING"/>
    <property type="match status" value="1"/>
</dbReference>
<dbReference type="InterPro" id="IPR009081">
    <property type="entry name" value="PP-bd_ACP"/>
</dbReference>
<comment type="catalytic activity">
    <reaction evidence="1">
        <text>a long-chain fatty acid + ATP + CoA = a long-chain fatty acyl-CoA + AMP + diphosphate</text>
        <dbReference type="Rhea" id="RHEA:15421"/>
        <dbReference type="ChEBI" id="CHEBI:30616"/>
        <dbReference type="ChEBI" id="CHEBI:33019"/>
        <dbReference type="ChEBI" id="CHEBI:57287"/>
        <dbReference type="ChEBI" id="CHEBI:57560"/>
        <dbReference type="ChEBI" id="CHEBI:83139"/>
        <dbReference type="ChEBI" id="CHEBI:456215"/>
        <dbReference type="EC" id="6.2.1.3"/>
    </reaction>
    <physiologicalReaction direction="left-to-right" evidence="1">
        <dbReference type="Rhea" id="RHEA:15422"/>
    </physiologicalReaction>
</comment>
<accession>A0A5J4L1E6</accession>
<dbReference type="AlphaFoldDB" id="A0A5J4L1E6"/>
<proteinExistence type="predicted"/>
<dbReference type="SUPFAM" id="SSF47336">
    <property type="entry name" value="ACP-like"/>
    <property type="match status" value="1"/>
</dbReference>
<sequence>MDTIPSIFCSSVEKNKNRIVFNYFEDSWKAMTYGEFYALANNIASFLISNGIYKGDRIAIVSENRPEWCASYMAILMCGGIAIPIDMQLGSDEIKNLLVDSETKIIFYSSRTGANVLKAIEGIDIKGINLDTTPFTHSHIHSFVCSSTSPDDIASIIYTSGTTGKPKGVMLTHKNFCSNADAVIQAKVVTHDDNVLSILPLHHTYPFMCTFLVPLFAGAAITFTPGLKAADLVSAIKDKNVTIVVAVPRLLEIIRDGIFSKIKGKKIFSRIILWMMKLCGIARMKFGINMGKAVFKSIHERFGKLKFFASGGARLEPSVMKDLEAIGFTVLEGYGLTETSPIVTFNPPDKRKIGSTGRPLFNVDIKIGDDGEIMVRGPMVMKGYYRNQTATADAIRDGWLLTGDTGYLDKDGYLFITGRKKEVIVLSSGKNVYPEDVEAFYTSIPLIKEICITELEGQLHAVVVPDFEYARKYLIGNISEALKWEINEVSMKLPEYMRIKGYTVYSGQLPRTALGKIKRFVIKDILKTEVKERERGEDKTLLKDEVSRRIVDCIKAVMTEPIMIQSSDNLELDLGFDSLKRIELISSLESAFSVSLPETFAAEVQTVDDIIIRLKELVSREGIRGGGLVSWKDILEKELLKEDREKIGFYYNKWELLITYSVRLIQVILFKLIFKLQVYGKEHIPDKCPFIIAPNHVSFLDGFVIASSVPYKTFNDLYFLGFQKYFTGRFRSWFAKIAHVIPIDPEIYLNKAMQMSAHVLKNKKALCIFPEGGRSFDGRLMEFKKGIGVLAVEMGISVVPVFIKGTFKALPRGAKFIRPSKINVTFGHPLNVSDINMQRRPDGVDEYQYFAQELRKRVIMLSENS</sequence>
<dbReference type="GO" id="GO:0016020">
    <property type="term" value="C:membrane"/>
    <property type="evidence" value="ECO:0007669"/>
    <property type="project" value="TreeGrafter"/>
</dbReference>
<dbReference type="CDD" id="cd07989">
    <property type="entry name" value="LPLAT_AGPAT-like"/>
    <property type="match status" value="1"/>
</dbReference>
<dbReference type="Pfam" id="PF00501">
    <property type="entry name" value="AMP-binding"/>
    <property type="match status" value="1"/>
</dbReference>
<dbReference type="InterPro" id="IPR000873">
    <property type="entry name" value="AMP-dep_synth/lig_dom"/>
</dbReference>
<reference evidence="3" key="1">
    <citation type="submission" date="2019-10" db="EMBL/GenBank/DDBJ databases">
        <title>Metagenomic sequencing of thiosulfate-disproportionating enrichment culture.</title>
        <authorList>
            <person name="Umezawa K."/>
            <person name="Kojima H."/>
            <person name="Fukui M."/>
        </authorList>
    </citation>
    <scope>NUCLEOTIDE SEQUENCE</scope>
    <source>
        <strain evidence="3">45J</strain>
    </source>
</reference>
<dbReference type="InterPro" id="IPR020459">
    <property type="entry name" value="AMP-binding"/>
</dbReference>
<dbReference type="InterPro" id="IPR036736">
    <property type="entry name" value="ACP-like_sf"/>
</dbReference>
<comment type="caution">
    <text evidence="3">The sequence shown here is derived from an EMBL/GenBank/DDBJ whole genome shotgun (WGS) entry which is preliminary data.</text>
</comment>
<dbReference type="InterPro" id="IPR002123">
    <property type="entry name" value="Plipid/glycerol_acylTrfase"/>
</dbReference>
<dbReference type="InterPro" id="IPR045851">
    <property type="entry name" value="AMP-bd_C_sf"/>
</dbReference>
<dbReference type="PROSITE" id="PS50075">
    <property type="entry name" value="CARRIER"/>
    <property type="match status" value="1"/>
</dbReference>
<dbReference type="Pfam" id="PF00550">
    <property type="entry name" value="PP-binding"/>
    <property type="match status" value="1"/>
</dbReference>
<dbReference type="PRINTS" id="PR00154">
    <property type="entry name" value="AMPBINDING"/>
</dbReference>